<reference evidence="1 2" key="1">
    <citation type="journal article" date="2018" name="Sci. Rep.">
        <title>Genome sequence of the cauliflower mushroom Sparassis crispa (Hanabiratake) and its association with beneficial usage.</title>
        <authorList>
            <person name="Kiyama R."/>
            <person name="Furutani Y."/>
            <person name="Kawaguchi K."/>
            <person name="Nakanishi T."/>
        </authorList>
    </citation>
    <scope>NUCLEOTIDE SEQUENCE [LARGE SCALE GENOMIC DNA]</scope>
</reference>
<gene>
    <name evidence="1" type="ORF">SCP_0300840</name>
</gene>
<dbReference type="GeneID" id="38777286"/>
<dbReference type="InParanoid" id="A0A401GDW9"/>
<name>A0A401GDW9_9APHY</name>
<sequence length="550" mass="63223">MDLLNLARSSKPLRDILLSRSLVTAWKKARSNVKDLPDCPPDLDEPGYANLLFLPHCHFCFNAKVFKPMWRSRVRCCKACFDSNFVDMSGALRFLYPHAAETERPQSLQIIAGDIYNHRRNYLKARVAVLRSCLQDVGNNEEKSRAFEEQMIESSKAVEMHARLLEKWHYDQGIIRAKERDDIRTKRCEAIIQKLQELGYGDDLKTMDRDMVRAFFNHQKVKQPKQLTERVWENIKEDILQFVLHARAVHLSKSRCERLIMQIQAAAKFYMTFILRRPHTELLPSFGDFCMMPEVLAILGRPSIGLAKSFEDLSPLLVELSDRWHLECSFKLMTLLPASVKQMNAEDISPLGLATTWFFCSSCQNLVGFPRILIHACMNKCTMNGDGALDLTYTHQADVMNTVHLLFGEQPWHIVTGSLRFHQVSCSTITNITMICGKNPAVVTAREMDELDARFICLKPRCMTHGHVCVVTWRTAVLHEKIFHPEGGTSWSILNTEDITMKRSCNTTLGMTLNTREKDMTISYTMTQILILAYLSMCHWTTLVRRLLSV</sequence>
<comment type="caution">
    <text evidence="1">The sequence shown here is derived from an EMBL/GenBank/DDBJ whole genome shotgun (WGS) entry which is preliminary data.</text>
</comment>
<dbReference type="OrthoDB" id="2322499at2759"/>
<evidence type="ECO:0000313" key="2">
    <source>
        <dbReference type="Proteomes" id="UP000287166"/>
    </source>
</evidence>
<accession>A0A401GDW9</accession>
<dbReference type="AlphaFoldDB" id="A0A401GDW9"/>
<evidence type="ECO:0000313" key="1">
    <source>
        <dbReference type="EMBL" id="GBE80369.1"/>
    </source>
</evidence>
<dbReference type="EMBL" id="BFAD01000003">
    <property type="protein sequence ID" value="GBE80369.1"/>
    <property type="molecule type" value="Genomic_DNA"/>
</dbReference>
<dbReference type="RefSeq" id="XP_027611282.1">
    <property type="nucleotide sequence ID" value="XM_027755481.1"/>
</dbReference>
<proteinExistence type="predicted"/>
<evidence type="ECO:0008006" key="3">
    <source>
        <dbReference type="Google" id="ProtNLM"/>
    </source>
</evidence>
<keyword evidence="2" id="KW-1185">Reference proteome</keyword>
<dbReference type="STRING" id="139825.A0A401GDW9"/>
<dbReference type="Proteomes" id="UP000287166">
    <property type="component" value="Unassembled WGS sequence"/>
</dbReference>
<organism evidence="1 2">
    <name type="scientific">Sparassis crispa</name>
    <dbReference type="NCBI Taxonomy" id="139825"/>
    <lineage>
        <taxon>Eukaryota</taxon>
        <taxon>Fungi</taxon>
        <taxon>Dikarya</taxon>
        <taxon>Basidiomycota</taxon>
        <taxon>Agaricomycotina</taxon>
        <taxon>Agaricomycetes</taxon>
        <taxon>Polyporales</taxon>
        <taxon>Sparassidaceae</taxon>
        <taxon>Sparassis</taxon>
    </lineage>
</organism>
<protein>
    <recommendedName>
        <fullName evidence="3">F-box domain-containing protein</fullName>
    </recommendedName>
</protein>